<dbReference type="EMBL" id="FUWM01000016">
    <property type="protein sequence ID" value="SJZ82602.1"/>
    <property type="molecule type" value="Genomic_DNA"/>
</dbReference>
<proteinExistence type="inferred from homology"/>
<dbReference type="InterPro" id="IPR044946">
    <property type="entry name" value="Restrct_endonuc_typeI_TRD_sf"/>
</dbReference>
<dbReference type="GO" id="GO:0009307">
    <property type="term" value="P:DNA restriction-modification system"/>
    <property type="evidence" value="ECO:0007669"/>
    <property type="project" value="UniProtKB-KW"/>
</dbReference>
<evidence type="ECO:0000313" key="5">
    <source>
        <dbReference type="EMBL" id="SJZ82602.1"/>
    </source>
</evidence>
<dbReference type="SUPFAM" id="SSF116734">
    <property type="entry name" value="DNA methylase specificity domain"/>
    <property type="match status" value="2"/>
</dbReference>
<dbReference type="STRING" id="142842.SAMN02745118_01917"/>
<dbReference type="GO" id="GO:0003677">
    <property type="term" value="F:DNA binding"/>
    <property type="evidence" value="ECO:0007669"/>
    <property type="project" value="UniProtKB-KW"/>
</dbReference>
<reference evidence="6" key="1">
    <citation type="submission" date="2017-02" db="EMBL/GenBank/DDBJ databases">
        <authorList>
            <person name="Varghese N."/>
            <person name="Submissions S."/>
        </authorList>
    </citation>
    <scope>NUCLEOTIDE SEQUENCE [LARGE SCALE GENOMIC DNA]</scope>
    <source>
        <strain evidence="6">ATCC BAA-73</strain>
    </source>
</reference>
<accession>A0A1T4NU45</accession>
<feature type="domain" description="Type I restriction modification DNA specificity" evidence="4">
    <location>
        <begin position="232"/>
        <end position="417"/>
    </location>
</feature>
<sequence>MGNEVRKGYKEVRIGPKKLEIPREWKVSTIEDICETYAGGTPRRSNEEYYEGNIPWVKSGELNQNYIDEIEECITQKGLENSSAKWVPSNNVLVAMYGATAGQVGFLRTKATTNQAVLALLPKDNLCQPLFLYQTLSLNMNILVAQRTQGSGQQNLNQTLIREMEIPLPPSEEQKKIATILSSVDKAIEKTDEIIDETKRLKKGLMQELLIKGIDHEEFKEVKIGPKEIKIPIEWELYNLNQICEISGGYAFKSKKFIEDKCDKSYQVIRMGNVKMSFLDINKNPVYLHEDKLSERAYNYLLKKRDILITLTGTVSKRDYGNVVIIEEGDKYLLNQRIGHIQVNDDRVDNRYCYYYLQTKVFRDRFFLDGKGGTGKQENISINDVKNMEIPLPPIKEQKRIAKILSFVENKINKRQEYKESLEQLKKGLMQKLLTGEVRVEC</sequence>
<dbReference type="Gene3D" id="3.90.220.20">
    <property type="entry name" value="DNA methylase specificity domains"/>
    <property type="match status" value="2"/>
</dbReference>
<evidence type="ECO:0000259" key="4">
    <source>
        <dbReference type="Pfam" id="PF01420"/>
    </source>
</evidence>
<name>A0A1T4NU45_9FIRM</name>
<feature type="domain" description="Type I restriction modification DNA specificity" evidence="4">
    <location>
        <begin position="22"/>
        <end position="195"/>
    </location>
</feature>
<dbReference type="CDD" id="cd17515">
    <property type="entry name" value="RMtype1_S_MjaORF132P_Sau1132ORF3780P-TRD1-CR1_like"/>
    <property type="match status" value="1"/>
</dbReference>
<dbReference type="AlphaFoldDB" id="A0A1T4NU45"/>
<dbReference type="Proteomes" id="UP000190625">
    <property type="component" value="Unassembled WGS sequence"/>
</dbReference>
<evidence type="ECO:0000256" key="3">
    <source>
        <dbReference type="ARBA" id="ARBA00023125"/>
    </source>
</evidence>
<keyword evidence="2" id="KW-0680">Restriction system</keyword>
<dbReference type="PANTHER" id="PTHR30408">
    <property type="entry name" value="TYPE-1 RESTRICTION ENZYME ECOKI SPECIFICITY PROTEIN"/>
    <property type="match status" value="1"/>
</dbReference>
<evidence type="ECO:0000256" key="2">
    <source>
        <dbReference type="ARBA" id="ARBA00022747"/>
    </source>
</evidence>
<keyword evidence="6" id="KW-1185">Reference proteome</keyword>
<organism evidence="5 6">
    <name type="scientific">Selenihalanaerobacter shriftii</name>
    <dbReference type="NCBI Taxonomy" id="142842"/>
    <lineage>
        <taxon>Bacteria</taxon>
        <taxon>Bacillati</taxon>
        <taxon>Bacillota</taxon>
        <taxon>Clostridia</taxon>
        <taxon>Halanaerobiales</taxon>
        <taxon>Halobacteroidaceae</taxon>
        <taxon>Selenihalanaerobacter</taxon>
    </lineage>
</organism>
<dbReference type="InterPro" id="IPR052021">
    <property type="entry name" value="Type-I_RS_S_subunit"/>
</dbReference>
<protein>
    <submittedName>
        <fullName evidence="5">Type I restriction enzyme, S subunit</fullName>
    </submittedName>
</protein>
<dbReference type="InterPro" id="IPR000055">
    <property type="entry name" value="Restrct_endonuc_typeI_TRD"/>
</dbReference>
<comment type="similarity">
    <text evidence="1">Belongs to the type-I restriction system S methylase family.</text>
</comment>
<gene>
    <name evidence="5" type="ORF">SAMN02745118_01917</name>
</gene>
<dbReference type="PANTHER" id="PTHR30408:SF12">
    <property type="entry name" value="TYPE I RESTRICTION ENZYME MJAVIII SPECIFICITY SUBUNIT"/>
    <property type="match status" value="1"/>
</dbReference>
<evidence type="ECO:0000256" key="1">
    <source>
        <dbReference type="ARBA" id="ARBA00010923"/>
    </source>
</evidence>
<dbReference type="CDD" id="cd17278">
    <property type="entry name" value="RMtype1_S_LdeBORF1052P-TRD2-CR2"/>
    <property type="match status" value="1"/>
</dbReference>
<dbReference type="Pfam" id="PF01420">
    <property type="entry name" value="Methylase_S"/>
    <property type="match status" value="2"/>
</dbReference>
<evidence type="ECO:0000313" key="6">
    <source>
        <dbReference type="Proteomes" id="UP000190625"/>
    </source>
</evidence>
<keyword evidence="3" id="KW-0238">DNA-binding</keyword>
<dbReference type="Gene3D" id="1.10.287.1120">
    <property type="entry name" value="Bipartite methylase S protein"/>
    <property type="match status" value="1"/>
</dbReference>